<dbReference type="InterPro" id="IPR003114">
    <property type="entry name" value="Phox_assoc"/>
</dbReference>
<proteinExistence type="inferred from homology"/>
<feature type="region of interest" description="Disordered" evidence="2">
    <location>
        <begin position="617"/>
        <end position="636"/>
    </location>
</feature>
<dbReference type="CDD" id="cd06093">
    <property type="entry name" value="PX_domain"/>
    <property type="match status" value="1"/>
</dbReference>
<feature type="region of interest" description="Disordered" evidence="2">
    <location>
        <begin position="423"/>
        <end position="488"/>
    </location>
</feature>
<keyword evidence="5" id="KW-1185">Reference proteome</keyword>
<dbReference type="Pfam" id="PF02194">
    <property type="entry name" value="PXA"/>
    <property type="match status" value="1"/>
</dbReference>
<dbReference type="Proteomes" id="UP000094569">
    <property type="component" value="Unassembled WGS sequence"/>
</dbReference>
<comment type="similarity">
    <text evidence="1">Belongs to the sorting nexin family.</text>
</comment>
<sequence>MDDFNDAAASRATELQHLGKSPSMKHEHDSSRSAATPAQSNDLLNYILHFLSTSSNEALLCVFACLMVATYIILGRLGLILIGTVLGVILHASWEGWSNEHSAQETGVPTARRRELTLHLANRLLDWPKRKSSEVLDSKVAREPTMNLDYSAFRPKTAAALMSLTDSIVKDYVNYWYEPILPSESNFPLSCRRMLTDFITSVSSHLARKRTADTFLAFLTNSSSMVIVFLNELSTAFETTNSTAAPEQTVSRYLELFPESSLANVLADQQQRKKLNMIADDILSSFLDQKAYSCYVLRDFLREVLAGVIFQSMMSNFSRPEFINGWIIYLLSEGESEIMNAIDAGVEGARNQGVTAPKGSDVKNTSGMNTAVSAEIDPQVLPQTTGGQSDHSDKATEEAIKEAKRLSAMIAAQDAQRQDLQQAINEDRRDPVPDGADDSSSAEALDQVENSVNKDDKQILETSESLSRRQRRLSSSPSIPSSSRSNTSISEIIQGPTLTLYGASVSVDVELEPGEKTLIRSKPTSNYLIQVEPASTRCSGWMTFKKYADFESLHDTLEAISRLNKLWSFTEMHPALPTWKGHTRQALAQDLARYLKDALQHESLAESEKMKRFLDKDNRLGTDPAGSSTRTGFSFPSQATFENMGKGVLGALANAPKGVAGGSKAVLGGVTGVFGNVGGNGKRSSRSFVSQARNFESSELFPAEMEQARNSGSREISLDLTSSSKHHTSPAQFTEKQNPSTTRNSSSSFSSSNDARFPPNARSDKSIEAVSSAVSLAAAGLDAGNPLSSKVCQSNEFPSDGHEKKEDSAMVRQYRQAEAMDSRKQATPDLRAAGALADKAITNDETQIAVELIFAVINELYTLSSAWNIRRTLLNAAKSYILRPGSPTLETIRVSLQDSIINANTSDETIGAYLTKLRENALPTETEMKSWPPPPTEDEKERLRENARKLLVQRGLPQALTSVMGAAASREALEKIFDCLQVETIARGFVFTILLQVLRAVII</sequence>
<comment type="caution">
    <text evidence="4">The sequence shown here is derived from an EMBL/GenBank/DDBJ whole genome shotgun (WGS) entry which is preliminary data.</text>
</comment>
<dbReference type="GO" id="GO:0035091">
    <property type="term" value="F:phosphatidylinositol binding"/>
    <property type="evidence" value="ECO:0007669"/>
    <property type="project" value="InterPro"/>
</dbReference>
<accession>A0A1E3BHP8</accession>
<evidence type="ECO:0000256" key="1">
    <source>
        <dbReference type="ARBA" id="ARBA00010883"/>
    </source>
</evidence>
<feature type="compositionally biased region" description="Polar residues" evidence="2">
    <location>
        <begin position="625"/>
        <end position="636"/>
    </location>
</feature>
<feature type="region of interest" description="Disordered" evidence="2">
    <location>
        <begin position="373"/>
        <end position="398"/>
    </location>
</feature>
<dbReference type="PROSITE" id="PS51207">
    <property type="entry name" value="PXA"/>
    <property type="match status" value="1"/>
</dbReference>
<dbReference type="EMBL" id="JXNT01000003">
    <property type="protein sequence ID" value="ODM20493.1"/>
    <property type="molecule type" value="Genomic_DNA"/>
</dbReference>
<dbReference type="AlphaFoldDB" id="A0A1E3BHP8"/>
<dbReference type="VEuPathDB" id="FungiDB:SI65_03546"/>
<feature type="compositionally biased region" description="Polar residues" evidence="2">
    <location>
        <begin position="721"/>
        <end position="744"/>
    </location>
</feature>
<feature type="compositionally biased region" description="Polar residues" evidence="2">
    <location>
        <begin position="787"/>
        <end position="797"/>
    </location>
</feature>
<feature type="region of interest" description="Disordered" evidence="2">
    <location>
        <begin position="721"/>
        <end position="764"/>
    </location>
</feature>
<feature type="region of interest" description="Disordered" evidence="2">
    <location>
        <begin position="15"/>
        <end position="36"/>
    </location>
</feature>
<dbReference type="InterPro" id="IPR001683">
    <property type="entry name" value="PX_dom"/>
</dbReference>
<dbReference type="STRING" id="573508.A0A1E3BHP8"/>
<dbReference type="InterPro" id="IPR013937">
    <property type="entry name" value="Sorting_nexin_C"/>
</dbReference>
<dbReference type="PANTHER" id="PTHR22775">
    <property type="entry name" value="SORTING NEXIN"/>
    <property type="match status" value="1"/>
</dbReference>
<gene>
    <name evidence="4" type="ORF">SI65_03546</name>
</gene>
<protein>
    <recommendedName>
        <fullName evidence="3">PXA domain-containing protein</fullName>
    </recommendedName>
</protein>
<evidence type="ECO:0000259" key="3">
    <source>
        <dbReference type="PROSITE" id="PS51207"/>
    </source>
</evidence>
<organism evidence="4 5">
    <name type="scientific">Aspergillus cristatus</name>
    <name type="common">Chinese Fuzhuan brick tea-fermentation fungus</name>
    <name type="synonym">Eurotium cristatum</name>
    <dbReference type="NCBI Taxonomy" id="573508"/>
    <lineage>
        <taxon>Eukaryota</taxon>
        <taxon>Fungi</taxon>
        <taxon>Dikarya</taxon>
        <taxon>Ascomycota</taxon>
        <taxon>Pezizomycotina</taxon>
        <taxon>Eurotiomycetes</taxon>
        <taxon>Eurotiomycetidae</taxon>
        <taxon>Eurotiales</taxon>
        <taxon>Aspergillaceae</taxon>
        <taxon>Aspergillus</taxon>
        <taxon>Aspergillus subgen. Aspergillus</taxon>
    </lineage>
</organism>
<feature type="compositionally biased region" description="Low complexity" evidence="2">
    <location>
        <begin position="473"/>
        <end position="488"/>
    </location>
</feature>
<dbReference type="Gene3D" id="3.30.1520.10">
    <property type="entry name" value="Phox-like domain"/>
    <property type="match status" value="1"/>
</dbReference>
<dbReference type="InterPro" id="IPR036871">
    <property type="entry name" value="PX_dom_sf"/>
</dbReference>
<feature type="domain" description="PXA" evidence="3">
    <location>
        <begin position="154"/>
        <end position="335"/>
    </location>
</feature>
<feature type="region of interest" description="Disordered" evidence="2">
    <location>
        <begin position="787"/>
        <end position="807"/>
    </location>
</feature>
<evidence type="ECO:0000313" key="4">
    <source>
        <dbReference type="EMBL" id="ODM20493.1"/>
    </source>
</evidence>
<reference evidence="4 5" key="1">
    <citation type="journal article" date="2016" name="BMC Genomics">
        <title>Comparative genomic and transcriptomic analyses of the Fuzhuan brick tea-fermentation fungus Aspergillus cristatus.</title>
        <authorList>
            <person name="Ge Y."/>
            <person name="Wang Y."/>
            <person name="Liu Y."/>
            <person name="Tan Y."/>
            <person name="Ren X."/>
            <person name="Zhang X."/>
            <person name="Hyde K.D."/>
            <person name="Liu Y."/>
            <person name="Liu Z."/>
        </authorList>
    </citation>
    <scope>NUCLEOTIDE SEQUENCE [LARGE SCALE GENOMIC DNA]</scope>
    <source>
        <strain evidence="4 5">GZAAS20.1005</strain>
    </source>
</reference>
<dbReference type="SMART" id="SM00313">
    <property type="entry name" value="PXA"/>
    <property type="match status" value="1"/>
</dbReference>
<evidence type="ECO:0000256" key="2">
    <source>
        <dbReference type="SAM" id="MobiDB-lite"/>
    </source>
</evidence>
<dbReference type="PANTHER" id="PTHR22775:SF47">
    <property type="entry name" value="MEIOTICALLY UP-REGULATED GENE 122 PROTEIN"/>
    <property type="match status" value="1"/>
</dbReference>
<evidence type="ECO:0000313" key="5">
    <source>
        <dbReference type="Proteomes" id="UP000094569"/>
    </source>
</evidence>
<dbReference type="SUPFAM" id="SSF64268">
    <property type="entry name" value="PX domain"/>
    <property type="match status" value="1"/>
</dbReference>
<dbReference type="OrthoDB" id="41200at2759"/>
<name>A0A1E3BHP8_ASPCR</name>
<dbReference type="Pfam" id="PF08628">
    <property type="entry name" value="Nexin_C"/>
    <property type="match status" value="1"/>
</dbReference>
<dbReference type="Pfam" id="PF00787">
    <property type="entry name" value="PX"/>
    <property type="match status" value="1"/>
</dbReference>